<feature type="region of interest" description="Disordered" evidence="1">
    <location>
        <begin position="617"/>
        <end position="651"/>
    </location>
</feature>
<protein>
    <submittedName>
        <fullName evidence="2">Uncharacterized protein</fullName>
    </submittedName>
</protein>
<dbReference type="AlphaFoldDB" id="A0A0L0S0T3"/>
<feature type="compositionally biased region" description="Polar residues" evidence="1">
    <location>
        <begin position="341"/>
        <end position="366"/>
    </location>
</feature>
<reference evidence="2 3" key="1">
    <citation type="submission" date="2009-11" db="EMBL/GenBank/DDBJ databases">
        <title>Annotation of Allomyces macrogynus ATCC 38327.</title>
        <authorList>
            <consortium name="The Broad Institute Genome Sequencing Platform"/>
            <person name="Russ C."/>
            <person name="Cuomo C."/>
            <person name="Burger G."/>
            <person name="Gray M.W."/>
            <person name="Holland P.W.H."/>
            <person name="King N."/>
            <person name="Lang F.B.F."/>
            <person name="Roger A.J."/>
            <person name="Ruiz-Trillo I."/>
            <person name="Young S.K."/>
            <person name="Zeng Q."/>
            <person name="Gargeya S."/>
            <person name="Fitzgerald M."/>
            <person name="Haas B."/>
            <person name="Abouelleil A."/>
            <person name="Alvarado L."/>
            <person name="Arachchi H.M."/>
            <person name="Berlin A."/>
            <person name="Chapman S.B."/>
            <person name="Gearin G."/>
            <person name="Goldberg J."/>
            <person name="Griggs A."/>
            <person name="Gujja S."/>
            <person name="Hansen M."/>
            <person name="Heiman D."/>
            <person name="Howarth C."/>
            <person name="Larimer J."/>
            <person name="Lui A."/>
            <person name="MacDonald P.J.P."/>
            <person name="McCowen C."/>
            <person name="Montmayeur A."/>
            <person name="Murphy C."/>
            <person name="Neiman D."/>
            <person name="Pearson M."/>
            <person name="Priest M."/>
            <person name="Roberts A."/>
            <person name="Saif S."/>
            <person name="Shea T."/>
            <person name="Sisk P."/>
            <person name="Stolte C."/>
            <person name="Sykes S."/>
            <person name="Wortman J."/>
            <person name="Nusbaum C."/>
            <person name="Birren B."/>
        </authorList>
    </citation>
    <scope>NUCLEOTIDE SEQUENCE [LARGE SCALE GENOMIC DNA]</scope>
    <source>
        <strain evidence="2 3">ATCC 38327</strain>
    </source>
</reference>
<reference evidence="3" key="2">
    <citation type="submission" date="2009-11" db="EMBL/GenBank/DDBJ databases">
        <title>The Genome Sequence of Allomyces macrogynus strain ATCC 38327.</title>
        <authorList>
            <consortium name="The Broad Institute Genome Sequencing Platform"/>
            <person name="Russ C."/>
            <person name="Cuomo C."/>
            <person name="Shea T."/>
            <person name="Young S.K."/>
            <person name="Zeng Q."/>
            <person name="Koehrsen M."/>
            <person name="Haas B."/>
            <person name="Borodovsky M."/>
            <person name="Guigo R."/>
            <person name="Alvarado L."/>
            <person name="Berlin A."/>
            <person name="Borenstein D."/>
            <person name="Chen Z."/>
            <person name="Engels R."/>
            <person name="Freedman E."/>
            <person name="Gellesch M."/>
            <person name="Goldberg J."/>
            <person name="Griggs A."/>
            <person name="Gujja S."/>
            <person name="Heiman D."/>
            <person name="Hepburn T."/>
            <person name="Howarth C."/>
            <person name="Jen D."/>
            <person name="Larson L."/>
            <person name="Lewis B."/>
            <person name="Mehta T."/>
            <person name="Park D."/>
            <person name="Pearson M."/>
            <person name="Roberts A."/>
            <person name="Saif S."/>
            <person name="Shenoy N."/>
            <person name="Sisk P."/>
            <person name="Stolte C."/>
            <person name="Sykes S."/>
            <person name="Walk T."/>
            <person name="White J."/>
            <person name="Yandava C."/>
            <person name="Burger G."/>
            <person name="Gray M.W."/>
            <person name="Holland P.W.H."/>
            <person name="King N."/>
            <person name="Lang F.B.F."/>
            <person name="Roger A.J."/>
            <person name="Ruiz-Trillo I."/>
            <person name="Lander E."/>
            <person name="Nusbaum C."/>
        </authorList>
    </citation>
    <scope>NUCLEOTIDE SEQUENCE [LARGE SCALE GENOMIC DNA]</scope>
    <source>
        <strain evidence="3">ATCC 38327</strain>
    </source>
</reference>
<gene>
    <name evidence="2" type="ORF">AMAG_02017</name>
</gene>
<feature type="region of interest" description="Disordered" evidence="1">
    <location>
        <begin position="283"/>
        <end position="373"/>
    </location>
</feature>
<dbReference type="EMBL" id="GG745330">
    <property type="protein sequence ID" value="KNE56183.1"/>
    <property type="molecule type" value="Genomic_DNA"/>
</dbReference>
<feature type="compositionally biased region" description="Polar residues" evidence="1">
    <location>
        <begin position="619"/>
        <end position="629"/>
    </location>
</feature>
<feature type="region of interest" description="Disordered" evidence="1">
    <location>
        <begin position="765"/>
        <end position="785"/>
    </location>
</feature>
<evidence type="ECO:0000313" key="3">
    <source>
        <dbReference type="Proteomes" id="UP000054350"/>
    </source>
</evidence>
<name>A0A0L0S0T3_ALLM3</name>
<dbReference type="VEuPathDB" id="FungiDB:AMAG_02017"/>
<evidence type="ECO:0000256" key="1">
    <source>
        <dbReference type="SAM" id="MobiDB-lite"/>
    </source>
</evidence>
<keyword evidence="3" id="KW-1185">Reference proteome</keyword>
<sequence length="1069" mass="108662">MPPPAAPPPAAAAAATSTPVRYADVVQLLLGLSRSLPPNNAHDFSTGTGPRTASPSLLTVPSPCAGSALHLGPSRSHLSLLSADPSDYADYLVAGDTPMTLSLADLLADSSVAALLSDKVRKADSVLLLREHHLAADQPASANPRIIVSFFHEDDGHDLSPGDAEREANAKQAHDPVRNVHFDLNANILVDDTGLELSLIDLTSQPTVAAMTKPGITAFLLRNHPLLAAQANHASYQSNERVDRDAIKSPRLGMLIRILGNEPDQLGVAHVDYPRELVFGSDNEEEEDNQDQGDESSGSPPDYLASPGNSYNASTSDTSTLGDPYPPSPRSTDLDTPPNPLDQSSDTAPDPSLRSSTTSIQHNPDNSPIAHSMPSLPLAAVRMRPTILAAPANTPNHSMLLHPPHGSVYLAAPHAHHPTHGVAFGPSPSQVAFPVPVNSPAESVAASQYYLVANPPPVNTPAGSVYQLAGHGAPWVAHAPPATHAYLAVGPHGAAARYASTATPLNTPMPSMTRLDAGTGAWTMLGGHPMSAHAHSTVLLAPHATPMPSTMSLTTGDLPAGAVPANTPMPSMGNLATASAPYLTHVPSAAHLAAGAVPFNTPMPSMAHLAATPAHARNVPQNTPTSSTADLRARSPRGPASRLMPGGLRAPFPTPLQSCAVLAETQEEEEEEVCAPENTPAPSVAHLAASGSATTTARAPHNTPMPSMAHLAASTGPYYGTHPGAGTGPGIAPHITPMPSMAHLAATAVPDNTPAPSMYQLASGATRAPNNTPAPSMAALASGSRPAAGDLNATTAMPSAPPMATTPAPPVAANVSTAAVPPDHVSWVPAPAATSAPHAASHVMDTPQGATWPTAHMPIPPPQQQPTVAALVHNLTTHLQAIPTASAASLAIQLETSRRMHELHVAALQAAADRDAYRHVLEHTVEALRGMELASAAPPVAAPTMAHGAAGHDVTSGPWIWAVPVLGHGVVPGATVPAGTTPASSPTTPTGPAAASTAPAPVGGAKSATVAAATATTTTVVNGVKVTRRTAGAASASKRSAKPATGGAVPVEQGAGVAVTRAAGAGLRP</sequence>
<feature type="region of interest" description="Disordered" evidence="1">
    <location>
        <begin position="1030"/>
        <end position="1050"/>
    </location>
</feature>
<feature type="compositionally biased region" description="Polar residues" evidence="1">
    <location>
        <begin position="307"/>
        <end position="321"/>
    </location>
</feature>
<evidence type="ECO:0000313" key="2">
    <source>
        <dbReference type="EMBL" id="KNE56183.1"/>
    </source>
</evidence>
<accession>A0A0L0S0T3</accession>
<feature type="compositionally biased region" description="Acidic residues" evidence="1">
    <location>
        <begin position="283"/>
        <end position="294"/>
    </location>
</feature>
<organism evidence="2 3">
    <name type="scientific">Allomyces macrogynus (strain ATCC 38327)</name>
    <name type="common">Allomyces javanicus var. macrogynus</name>
    <dbReference type="NCBI Taxonomy" id="578462"/>
    <lineage>
        <taxon>Eukaryota</taxon>
        <taxon>Fungi</taxon>
        <taxon>Fungi incertae sedis</taxon>
        <taxon>Blastocladiomycota</taxon>
        <taxon>Blastocladiomycetes</taxon>
        <taxon>Blastocladiales</taxon>
        <taxon>Blastocladiaceae</taxon>
        <taxon>Allomyces</taxon>
    </lineage>
</organism>
<feature type="region of interest" description="Disordered" evidence="1">
    <location>
        <begin position="977"/>
        <end position="1002"/>
    </location>
</feature>
<dbReference type="Proteomes" id="UP000054350">
    <property type="component" value="Unassembled WGS sequence"/>
</dbReference>
<proteinExistence type="predicted"/>
<feature type="compositionally biased region" description="Low complexity" evidence="1">
    <location>
        <begin position="1030"/>
        <end position="1045"/>
    </location>
</feature>